<accession>A0A5A9W5F6</accession>
<dbReference type="AlphaFoldDB" id="A0A5A9W5F6"/>
<feature type="compositionally biased region" description="Basic and acidic residues" evidence="1">
    <location>
        <begin position="41"/>
        <end position="55"/>
    </location>
</feature>
<name>A0A5A9W5F6_9GAMM</name>
<reference evidence="3 4" key="1">
    <citation type="submission" date="2019-03" db="EMBL/GenBank/DDBJ databases">
        <title>Nitrincola sp. nov. isolated from an Indian soda lake.</title>
        <authorList>
            <person name="Joshi A."/>
            <person name="Thite S.V."/>
            <person name="Joseph N."/>
            <person name="Dhotre D."/>
            <person name="Moorthy M."/>
            <person name="Shouche Y.S."/>
        </authorList>
    </citation>
    <scope>NUCLEOTIDE SEQUENCE [LARGE SCALE GENOMIC DNA]</scope>
    <source>
        <strain evidence="3 4">MEB193</strain>
    </source>
</reference>
<sequence>MPLPLIWVAVAGVIAAGTAAAAYYSDSGSSSSSDSDDRADEEARRQRAANAEKQRQARIKRVHAESRRLLAAELTALGASGHLMTPQVIAFGKSTMASPKGSGKQLINNLTHMDVGTESARMQMAHLLTQIDLGEPGLPAMESAVNELIARTERLELMRQIEAQLRSGARLDELCADAIQLIPDV</sequence>
<evidence type="ECO:0000313" key="4">
    <source>
        <dbReference type="Proteomes" id="UP000325302"/>
    </source>
</evidence>
<evidence type="ECO:0000256" key="1">
    <source>
        <dbReference type="SAM" id="MobiDB-lite"/>
    </source>
</evidence>
<evidence type="ECO:0008006" key="5">
    <source>
        <dbReference type="Google" id="ProtNLM"/>
    </source>
</evidence>
<comment type="caution">
    <text evidence="3">The sequence shown here is derived from an EMBL/GenBank/DDBJ whole genome shotgun (WGS) entry which is preliminary data.</text>
</comment>
<dbReference type="EMBL" id="SMRS01000005">
    <property type="protein sequence ID" value="KAA0874801.1"/>
    <property type="molecule type" value="Genomic_DNA"/>
</dbReference>
<feature type="signal peptide" evidence="2">
    <location>
        <begin position="1"/>
        <end position="21"/>
    </location>
</feature>
<feature type="region of interest" description="Disordered" evidence="1">
    <location>
        <begin position="24"/>
        <end position="60"/>
    </location>
</feature>
<protein>
    <recommendedName>
        <fullName evidence="5">DUF2802 domain-containing protein</fullName>
    </recommendedName>
</protein>
<feature type="compositionally biased region" description="Low complexity" evidence="1">
    <location>
        <begin position="24"/>
        <end position="33"/>
    </location>
</feature>
<organism evidence="3 4">
    <name type="scientific">Nitrincola tapanii</name>
    <dbReference type="NCBI Taxonomy" id="1708751"/>
    <lineage>
        <taxon>Bacteria</taxon>
        <taxon>Pseudomonadati</taxon>
        <taxon>Pseudomonadota</taxon>
        <taxon>Gammaproteobacteria</taxon>
        <taxon>Oceanospirillales</taxon>
        <taxon>Oceanospirillaceae</taxon>
        <taxon>Nitrincola</taxon>
    </lineage>
</organism>
<dbReference type="RefSeq" id="WP_149390981.1">
    <property type="nucleotide sequence ID" value="NZ_SMRS01000005.1"/>
</dbReference>
<feature type="chain" id="PRO_5022717527" description="DUF2802 domain-containing protein" evidence="2">
    <location>
        <begin position="22"/>
        <end position="185"/>
    </location>
</feature>
<keyword evidence="2" id="KW-0732">Signal</keyword>
<evidence type="ECO:0000256" key="2">
    <source>
        <dbReference type="SAM" id="SignalP"/>
    </source>
</evidence>
<proteinExistence type="predicted"/>
<evidence type="ECO:0000313" key="3">
    <source>
        <dbReference type="EMBL" id="KAA0874801.1"/>
    </source>
</evidence>
<keyword evidence="4" id="KW-1185">Reference proteome</keyword>
<gene>
    <name evidence="3" type="ORF">E1H14_08285</name>
</gene>
<dbReference type="Proteomes" id="UP000325302">
    <property type="component" value="Unassembled WGS sequence"/>
</dbReference>